<dbReference type="InterPro" id="IPR002470">
    <property type="entry name" value="Peptidase_S9A"/>
</dbReference>
<dbReference type="Pfam" id="PF02897">
    <property type="entry name" value="Peptidase_S9_N"/>
    <property type="match status" value="1"/>
</dbReference>
<dbReference type="Pfam" id="PF00326">
    <property type="entry name" value="Peptidase_S9"/>
    <property type="match status" value="1"/>
</dbReference>
<dbReference type="InterPro" id="IPR029058">
    <property type="entry name" value="AB_hydrolase_fold"/>
</dbReference>
<dbReference type="PROSITE" id="PS51257">
    <property type="entry name" value="PROKAR_LIPOPROTEIN"/>
    <property type="match status" value="1"/>
</dbReference>
<evidence type="ECO:0000256" key="4">
    <source>
        <dbReference type="SAM" id="MobiDB-lite"/>
    </source>
</evidence>
<dbReference type="InterPro" id="IPR051167">
    <property type="entry name" value="Prolyl_oligopep/macrocyclase"/>
</dbReference>
<comment type="caution">
    <text evidence="7">The sequence shown here is derived from an EMBL/GenBank/DDBJ whole genome shotgun (WGS) entry which is preliminary data.</text>
</comment>
<accession>A0ABS3VCJ1</accession>
<feature type="domain" description="Peptidase S9A N-terminal" evidence="6">
    <location>
        <begin position="64"/>
        <end position="280"/>
    </location>
</feature>
<evidence type="ECO:0000256" key="2">
    <source>
        <dbReference type="ARBA" id="ARBA00022801"/>
    </source>
</evidence>
<dbReference type="EMBL" id="JAGFWR010000013">
    <property type="protein sequence ID" value="MBO4163305.1"/>
    <property type="molecule type" value="Genomic_DNA"/>
</dbReference>
<keyword evidence="1" id="KW-0645">Protease</keyword>
<reference evidence="7 8" key="1">
    <citation type="submission" date="2021-03" db="EMBL/GenBank/DDBJ databases">
        <authorList>
            <person name="Lee D.-H."/>
        </authorList>
    </citation>
    <scope>NUCLEOTIDE SEQUENCE [LARGE SCALE GENOMIC DNA]</scope>
    <source>
        <strain evidence="7 8">MMS20-R2-23</strain>
    </source>
</reference>
<dbReference type="SUPFAM" id="SSF50993">
    <property type="entry name" value="Peptidase/esterase 'gauge' domain"/>
    <property type="match status" value="1"/>
</dbReference>
<dbReference type="SUPFAM" id="SSF53474">
    <property type="entry name" value="alpha/beta-Hydrolases"/>
    <property type="match status" value="1"/>
</dbReference>
<dbReference type="Proteomes" id="UP000671399">
    <property type="component" value="Unassembled WGS sequence"/>
</dbReference>
<feature type="region of interest" description="Disordered" evidence="4">
    <location>
        <begin position="1"/>
        <end position="27"/>
    </location>
</feature>
<sequence length="764" mass="83565">MPGRHLPLRRSAVTSGAVASGCRRPDRSVRRTAGATQVVGRPVPAVRVDRSGIVAGVTLIDEGDDPYRWLEELDGADAAGWVRERNAATVAALTDDDTFAEVQAEIRQVLDADDRIPYPGWRGDGFYYGFWRDAAHPRGLWRRTTLAQYRLPEPAWDVLLDLDALAAAEDENWVWGGVTVLKPGHRRCLVSLSRGGKDAVVVREYDLDTRAFVTDGFTLDEAKSDVTWIDADRIYVGTDLGPGSLTTSGYPRVIRRWRRGTPLAEAEIVYEGQADDVSAYASHDPTPGFERDFVGRSLDFYRTRSFLLTPDGGQVPVPVPDDARWDVHRQWLLVRPRSPWEVAGVTHPAGALLVARFDDFLAGDRQLTVLFEPDERTALSYHVWTRHHLILATLVDVRRRLEVLTPDDPPARDVPPAPGGPGSFGAPGSGDGPGAAAGGVRWRREPLAGVSADDDTWIVDTDPDRGDDYLIASTGHLRPATLRLGRIGGPVETLKQEPAFFDATGLAVRQFFATSADGTRVPYSVVGDPTASAGPTLLTGYGGFEISLTPHYDGVVGRAWLARGGSYVVANIRGGGEYGPQWHRAALRGNRPRAYEDFAAVAADLVARGITTPEQLGIEGGSNGGLLMGAMLTRYPTLVGAVVANVPLLDMRRYHLLLAGASWMAEYGDPDDPADWAYLRDYSPYHNVRPGVTYPPVLFVTSTRDDRVHPGHARKMAALLREHGHDVAYYENVEGGHGAASNNEQRAFLSALTWRFLWQRLGGR</sequence>
<evidence type="ECO:0000259" key="6">
    <source>
        <dbReference type="Pfam" id="PF02897"/>
    </source>
</evidence>
<dbReference type="Gene3D" id="3.40.50.1820">
    <property type="entry name" value="alpha/beta hydrolase"/>
    <property type="match status" value="2"/>
</dbReference>
<dbReference type="PANTHER" id="PTHR42881:SF13">
    <property type="entry name" value="PROLYL ENDOPEPTIDASE"/>
    <property type="match status" value="1"/>
</dbReference>
<dbReference type="InterPro" id="IPR023302">
    <property type="entry name" value="Pept_S9A_N"/>
</dbReference>
<organism evidence="7 8">
    <name type="scientific">Micromonospora antibiotica</name>
    <dbReference type="NCBI Taxonomy" id="2807623"/>
    <lineage>
        <taxon>Bacteria</taxon>
        <taxon>Bacillati</taxon>
        <taxon>Actinomycetota</taxon>
        <taxon>Actinomycetes</taxon>
        <taxon>Micromonosporales</taxon>
        <taxon>Micromonosporaceae</taxon>
        <taxon>Micromonospora</taxon>
    </lineage>
</organism>
<keyword evidence="2" id="KW-0378">Hydrolase</keyword>
<dbReference type="PANTHER" id="PTHR42881">
    <property type="entry name" value="PROLYL ENDOPEPTIDASE"/>
    <property type="match status" value="1"/>
</dbReference>
<dbReference type="PRINTS" id="PR00862">
    <property type="entry name" value="PROLIGOPTASE"/>
</dbReference>
<feature type="domain" description="Peptidase S9 prolyl oligopeptidase catalytic" evidence="5">
    <location>
        <begin position="560"/>
        <end position="762"/>
    </location>
</feature>
<evidence type="ECO:0000256" key="3">
    <source>
        <dbReference type="ARBA" id="ARBA00022825"/>
    </source>
</evidence>
<name>A0ABS3VCJ1_9ACTN</name>
<dbReference type="InterPro" id="IPR001375">
    <property type="entry name" value="Peptidase_S9_cat"/>
</dbReference>
<feature type="region of interest" description="Disordered" evidence="4">
    <location>
        <begin position="405"/>
        <end position="439"/>
    </location>
</feature>
<evidence type="ECO:0000259" key="5">
    <source>
        <dbReference type="Pfam" id="PF00326"/>
    </source>
</evidence>
<evidence type="ECO:0000313" key="7">
    <source>
        <dbReference type="EMBL" id="MBO4163305.1"/>
    </source>
</evidence>
<feature type="compositionally biased region" description="Gly residues" evidence="4">
    <location>
        <begin position="420"/>
        <end position="437"/>
    </location>
</feature>
<evidence type="ECO:0000256" key="1">
    <source>
        <dbReference type="ARBA" id="ARBA00022670"/>
    </source>
</evidence>
<keyword evidence="8" id="KW-1185">Reference proteome</keyword>
<keyword evidence="3" id="KW-0720">Serine protease</keyword>
<protein>
    <submittedName>
        <fullName evidence="7">S9 family peptidase</fullName>
    </submittedName>
</protein>
<evidence type="ECO:0000313" key="8">
    <source>
        <dbReference type="Proteomes" id="UP000671399"/>
    </source>
</evidence>
<proteinExistence type="predicted"/>
<gene>
    <name evidence="7" type="ORF">JQN83_21170</name>
</gene>